<proteinExistence type="predicted"/>
<dbReference type="Pfam" id="PF05866">
    <property type="entry name" value="RusA"/>
    <property type="match status" value="1"/>
</dbReference>
<dbReference type="GO" id="GO:0000287">
    <property type="term" value="F:magnesium ion binding"/>
    <property type="evidence" value="ECO:0007669"/>
    <property type="project" value="InterPro"/>
</dbReference>
<dbReference type="GO" id="GO:0006310">
    <property type="term" value="P:DNA recombination"/>
    <property type="evidence" value="ECO:0007669"/>
    <property type="project" value="InterPro"/>
</dbReference>
<sequence length="176" mass="19618">MSHDPFFDAIRERLLPDATDTEIESLFGRYLGAQPEPVFIAHIAGDPKPQGSKRYVGGGRVIEDNPGTRVWRQSAQLQHATYRSHQLKEPIDEAVLVQAVFCLPRPKSVRSMLPTSKSSYDLDKLCRALGDALEGAGVLKNDSRITTWHARKRYAAADSNGPAITGVFLRIYKEKQ</sequence>
<dbReference type="Gene3D" id="3.30.1330.70">
    <property type="entry name" value="Holliday junction resolvase RusA"/>
    <property type="match status" value="1"/>
</dbReference>
<name>A0A8S5Q9F3_9CAUD</name>
<dbReference type="InterPro" id="IPR036614">
    <property type="entry name" value="RusA-like_sf"/>
</dbReference>
<accession>A0A8S5Q9F3</accession>
<reference evidence="1" key="1">
    <citation type="journal article" date="2021" name="Proc. Natl. Acad. Sci. U.S.A.">
        <title>A Catalog of Tens of Thousands of Viruses from Human Metagenomes Reveals Hidden Associations with Chronic Diseases.</title>
        <authorList>
            <person name="Tisza M.J."/>
            <person name="Buck C.B."/>
        </authorList>
    </citation>
    <scope>NUCLEOTIDE SEQUENCE</scope>
    <source>
        <strain evidence="1">CtjOC2</strain>
    </source>
</reference>
<evidence type="ECO:0000313" key="1">
    <source>
        <dbReference type="EMBL" id="DAE15433.1"/>
    </source>
</evidence>
<dbReference type="EMBL" id="BK015605">
    <property type="protein sequence ID" value="DAE15433.1"/>
    <property type="molecule type" value="Genomic_DNA"/>
</dbReference>
<dbReference type="GO" id="GO:0006281">
    <property type="term" value="P:DNA repair"/>
    <property type="evidence" value="ECO:0007669"/>
    <property type="project" value="InterPro"/>
</dbReference>
<dbReference type="SUPFAM" id="SSF103084">
    <property type="entry name" value="Holliday junction resolvase RusA"/>
    <property type="match status" value="1"/>
</dbReference>
<organism evidence="1">
    <name type="scientific">Siphoviridae sp. ctjOC2</name>
    <dbReference type="NCBI Taxonomy" id="2825632"/>
    <lineage>
        <taxon>Viruses</taxon>
        <taxon>Duplodnaviria</taxon>
        <taxon>Heunggongvirae</taxon>
        <taxon>Uroviricota</taxon>
        <taxon>Caudoviricetes</taxon>
    </lineage>
</organism>
<protein>
    <submittedName>
        <fullName evidence="1">Endodeoxyribonuclease RusA</fullName>
    </submittedName>
</protein>
<dbReference type="InterPro" id="IPR008822">
    <property type="entry name" value="Endonuclease_RusA-like"/>
</dbReference>